<gene>
    <name evidence="8" type="ORF">NCTC10684_01011</name>
</gene>
<feature type="transmembrane region" description="Helical" evidence="7">
    <location>
        <begin position="7"/>
        <end position="31"/>
    </location>
</feature>
<dbReference type="InterPro" id="IPR052518">
    <property type="entry name" value="CHR_Transporter"/>
</dbReference>
<comment type="similarity">
    <text evidence="2">Belongs to the chromate ion transporter (CHR) (TC 2.A.51) family.</text>
</comment>
<dbReference type="Pfam" id="PF02417">
    <property type="entry name" value="Chromate_transp"/>
    <property type="match status" value="1"/>
</dbReference>
<feature type="transmembrane region" description="Helical" evidence="7">
    <location>
        <begin position="73"/>
        <end position="94"/>
    </location>
</feature>
<evidence type="ECO:0000256" key="7">
    <source>
        <dbReference type="SAM" id="Phobius"/>
    </source>
</evidence>
<evidence type="ECO:0000256" key="1">
    <source>
        <dbReference type="ARBA" id="ARBA00004651"/>
    </source>
</evidence>
<protein>
    <submittedName>
        <fullName evidence="8">Chromate transporter, chromate ion transporter (CHR) family</fullName>
    </submittedName>
</protein>
<dbReference type="OrthoDB" id="556585at2"/>
<dbReference type="PANTHER" id="PTHR43663:SF1">
    <property type="entry name" value="CHROMATE TRANSPORTER"/>
    <property type="match status" value="1"/>
</dbReference>
<dbReference type="RefSeq" id="WP_115730260.1">
    <property type="nucleotide sequence ID" value="NZ_BAAAVY010000010.1"/>
</dbReference>
<dbReference type="EMBL" id="UFSM01000001">
    <property type="protein sequence ID" value="SUU87809.1"/>
    <property type="molecule type" value="Genomic_DNA"/>
</dbReference>
<evidence type="ECO:0000256" key="6">
    <source>
        <dbReference type="ARBA" id="ARBA00023136"/>
    </source>
</evidence>
<keyword evidence="5 7" id="KW-1133">Transmembrane helix</keyword>
<feature type="transmembrane region" description="Helical" evidence="7">
    <location>
        <begin position="161"/>
        <end position="177"/>
    </location>
</feature>
<feature type="transmembrane region" description="Helical" evidence="7">
    <location>
        <begin position="138"/>
        <end position="154"/>
    </location>
</feature>
<dbReference type="AlphaFoldDB" id="A0A380WFK5"/>
<dbReference type="InterPro" id="IPR003370">
    <property type="entry name" value="Chromate_transpt"/>
</dbReference>
<evidence type="ECO:0000256" key="5">
    <source>
        <dbReference type="ARBA" id="ARBA00022989"/>
    </source>
</evidence>
<feature type="transmembrane region" description="Helical" evidence="7">
    <location>
        <begin position="115"/>
        <end position="132"/>
    </location>
</feature>
<dbReference type="GO" id="GO:0005886">
    <property type="term" value="C:plasma membrane"/>
    <property type="evidence" value="ECO:0007669"/>
    <property type="project" value="UniProtKB-SubCell"/>
</dbReference>
<sequence length="181" mass="18723">MRDDDLVTLIAVFVPFSLLSIGGGSAIIAGIQHESVAVHSWITSREFIDLFAISRAAPGPGTMLATLIGWKVAGWWGALAATMALFLPSSLLCYGVIKVSNAHKAKRWHKAMREGLAPVGVGLIIAGVIAIFQLAGGGMLAAGIAVASAAVLLWMPRFPTVGVLVAGAGTMLLWAQFGSTG</sequence>
<evidence type="ECO:0000313" key="9">
    <source>
        <dbReference type="Proteomes" id="UP000254701"/>
    </source>
</evidence>
<proteinExistence type="inferred from homology"/>
<evidence type="ECO:0000256" key="3">
    <source>
        <dbReference type="ARBA" id="ARBA00022475"/>
    </source>
</evidence>
<comment type="subcellular location">
    <subcellularLocation>
        <location evidence="1">Cell membrane</location>
        <topology evidence="1">Multi-pass membrane protein</topology>
    </subcellularLocation>
</comment>
<evidence type="ECO:0000256" key="2">
    <source>
        <dbReference type="ARBA" id="ARBA00005262"/>
    </source>
</evidence>
<evidence type="ECO:0000256" key="4">
    <source>
        <dbReference type="ARBA" id="ARBA00022692"/>
    </source>
</evidence>
<organism evidence="8 9">
    <name type="scientific">Aminobacter aminovorans</name>
    <name type="common">Chelatobacter heintzii</name>
    <dbReference type="NCBI Taxonomy" id="83263"/>
    <lineage>
        <taxon>Bacteria</taxon>
        <taxon>Pseudomonadati</taxon>
        <taxon>Pseudomonadota</taxon>
        <taxon>Alphaproteobacteria</taxon>
        <taxon>Hyphomicrobiales</taxon>
        <taxon>Phyllobacteriaceae</taxon>
        <taxon>Aminobacter</taxon>
    </lineage>
</organism>
<dbReference type="GO" id="GO:0015109">
    <property type="term" value="F:chromate transmembrane transporter activity"/>
    <property type="evidence" value="ECO:0007669"/>
    <property type="project" value="InterPro"/>
</dbReference>
<evidence type="ECO:0000313" key="8">
    <source>
        <dbReference type="EMBL" id="SUU87809.1"/>
    </source>
</evidence>
<keyword evidence="4 7" id="KW-0812">Transmembrane</keyword>
<dbReference type="PANTHER" id="PTHR43663">
    <property type="entry name" value="CHROMATE TRANSPORT PROTEIN-RELATED"/>
    <property type="match status" value="1"/>
</dbReference>
<dbReference type="Proteomes" id="UP000254701">
    <property type="component" value="Unassembled WGS sequence"/>
</dbReference>
<accession>A0A380WFK5</accession>
<reference evidence="8 9" key="1">
    <citation type="submission" date="2018-06" db="EMBL/GenBank/DDBJ databases">
        <authorList>
            <consortium name="Pathogen Informatics"/>
            <person name="Doyle S."/>
        </authorList>
    </citation>
    <scope>NUCLEOTIDE SEQUENCE [LARGE SCALE GENOMIC DNA]</scope>
    <source>
        <strain evidence="8 9">NCTC10684</strain>
    </source>
</reference>
<keyword evidence="3" id="KW-1003">Cell membrane</keyword>
<name>A0A380WFK5_AMIAI</name>
<keyword evidence="6 7" id="KW-0472">Membrane</keyword>